<sequence>MMNFGGSIINNARSVYDSTGHDDFDSSGNSILNDFIRPWYHSDRTNMRKKYDFNGYGDRAYDSDSSSTIRKSGIETLLNAFLGSSFFGQTPSPSATNTANFFKPDFQQNENYHTKGGSDIDRLVNMLVRSGVQRATPNPNISPNLLQAIFGKRK</sequence>
<dbReference type="EnsemblMetazoa" id="OVOC1822.2">
    <property type="protein sequence ID" value="OVOC1822.2"/>
    <property type="gene ID" value="WBGene00238631"/>
</dbReference>
<dbReference type="AlphaFoldDB" id="A0A2K6VS67"/>
<keyword evidence="2" id="KW-1185">Reference proteome</keyword>
<protein>
    <submittedName>
        <fullName evidence="1">Uncharacterized protein</fullName>
    </submittedName>
</protein>
<dbReference type="EnsemblMetazoa" id="OVOC1822.1">
    <property type="protein sequence ID" value="OVOC1822.1"/>
    <property type="gene ID" value="WBGene00238631"/>
</dbReference>
<dbReference type="OMA" id="QLMNFGG"/>
<dbReference type="EMBL" id="CMVM020000057">
    <property type="status" value="NOT_ANNOTATED_CDS"/>
    <property type="molecule type" value="Genomic_DNA"/>
</dbReference>
<evidence type="ECO:0000313" key="2">
    <source>
        <dbReference type="Proteomes" id="UP000024404"/>
    </source>
</evidence>
<organism evidence="1 2">
    <name type="scientific">Onchocerca volvulus</name>
    <dbReference type="NCBI Taxonomy" id="6282"/>
    <lineage>
        <taxon>Eukaryota</taxon>
        <taxon>Metazoa</taxon>
        <taxon>Ecdysozoa</taxon>
        <taxon>Nematoda</taxon>
        <taxon>Chromadorea</taxon>
        <taxon>Rhabditida</taxon>
        <taxon>Spirurina</taxon>
        <taxon>Spiruromorpha</taxon>
        <taxon>Filarioidea</taxon>
        <taxon>Onchocercidae</taxon>
        <taxon>Onchocerca</taxon>
    </lineage>
</organism>
<reference evidence="1" key="2">
    <citation type="submission" date="2018-02" db="UniProtKB">
        <authorList>
            <consortium name="EnsemblMetazoa"/>
        </authorList>
    </citation>
    <scope>IDENTIFICATION</scope>
</reference>
<reference evidence="2" key="1">
    <citation type="submission" date="2013-10" db="EMBL/GenBank/DDBJ databases">
        <title>Genome sequencing of Onchocerca volvulus.</title>
        <authorList>
            <person name="Cotton J."/>
            <person name="Tsai J."/>
            <person name="Stanley E."/>
            <person name="Tracey A."/>
            <person name="Holroyd N."/>
            <person name="Lustigman S."/>
            <person name="Berriman M."/>
        </authorList>
    </citation>
    <scope>NUCLEOTIDE SEQUENCE</scope>
</reference>
<evidence type="ECO:0000313" key="1">
    <source>
        <dbReference type="EnsemblMetazoa" id="OVOC1822.1"/>
    </source>
</evidence>
<accession>A0A2K6VS67</accession>
<proteinExistence type="predicted"/>
<dbReference type="Proteomes" id="UP000024404">
    <property type="component" value="Unassembled WGS sequence"/>
</dbReference>
<name>A0A2K6VS67_ONCVO</name>